<reference evidence="1" key="1">
    <citation type="journal article" date="2019" name="MBio">
        <title>Virus Genomes from Deep Sea Sediments Expand the Ocean Megavirome and Support Independent Origins of Viral Gigantism.</title>
        <authorList>
            <person name="Backstrom D."/>
            <person name="Yutin N."/>
            <person name="Jorgensen S.L."/>
            <person name="Dharamshi J."/>
            <person name="Homa F."/>
            <person name="Zaremba-Niedwiedzka K."/>
            <person name="Spang A."/>
            <person name="Wolf Y.I."/>
            <person name="Koonin E.V."/>
            <person name="Ettema T.J."/>
        </authorList>
    </citation>
    <scope>NUCLEOTIDE SEQUENCE</scope>
</reference>
<protein>
    <submittedName>
        <fullName evidence="1">Uncharacterized protein</fullName>
    </submittedName>
</protein>
<dbReference type="EMBL" id="MK500334">
    <property type="protein sequence ID" value="QBK86502.1"/>
    <property type="molecule type" value="Genomic_DNA"/>
</dbReference>
<sequence>MSLKTKKQFNLSEGIGELCQTNPDGTVIKSLITIENYKSLKTLMKNLDIDLIKSTKSFSYRQYCKLFESYLFKKKKCGGEICCQALTVEGVRCSRPASKFLTIDLTEVQVLRTKIPTFINRRFGAKKVEELKLIGFANTCCFYCWQHAAQYATEGATYASNFVYYTTHPEDLLKIFFKNVRTKKILGLITYSVSVNNLRTPDEIIKYIYKTSGTMEGMLSSYYWGIFITVFMYDSIKPYIVRLLPGSEKQKEDVVEKMANSAAQALLISNE</sequence>
<gene>
    <name evidence="1" type="ORF">LCMAC102_02970</name>
</gene>
<organism evidence="1">
    <name type="scientific">Marseillevirus LCMAC102</name>
    <dbReference type="NCBI Taxonomy" id="2506603"/>
    <lineage>
        <taxon>Viruses</taxon>
        <taxon>Varidnaviria</taxon>
        <taxon>Bamfordvirae</taxon>
        <taxon>Nucleocytoviricota</taxon>
        <taxon>Megaviricetes</taxon>
        <taxon>Pimascovirales</taxon>
        <taxon>Pimascovirales incertae sedis</taxon>
        <taxon>Marseilleviridae</taxon>
    </lineage>
</organism>
<accession>A0A481YTI6</accession>
<proteinExistence type="predicted"/>
<evidence type="ECO:0000313" key="1">
    <source>
        <dbReference type="EMBL" id="QBK86502.1"/>
    </source>
</evidence>
<name>A0A481YTI6_9VIRU</name>